<keyword evidence="1" id="KW-0812">Transmembrane</keyword>
<dbReference type="EMBL" id="FWYF01000001">
    <property type="protein sequence ID" value="SMD33152.1"/>
    <property type="molecule type" value="Genomic_DNA"/>
</dbReference>
<sequence length="39" mass="4786">MYMFFLSKKMKIRKPVVIPIYIGVVIYYIGSKMIYLYQF</sequence>
<dbReference type="AlphaFoldDB" id="A0A1W2G9K5"/>
<accession>A0A1W2G9K5</accession>
<evidence type="ECO:0000313" key="3">
    <source>
        <dbReference type="Proteomes" id="UP000192472"/>
    </source>
</evidence>
<proteinExistence type="predicted"/>
<evidence type="ECO:0000256" key="1">
    <source>
        <dbReference type="SAM" id="Phobius"/>
    </source>
</evidence>
<keyword evidence="1" id="KW-0472">Membrane</keyword>
<feature type="transmembrane region" description="Helical" evidence="1">
    <location>
        <begin position="12"/>
        <end position="30"/>
    </location>
</feature>
<gene>
    <name evidence="2" type="ORF">SAMN04488029_1517</name>
</gene>
<dbReference type="Proteomes" id="UP000192472">
    <property type="component" value="Unassembled WGS sequence"/>
</dbReference>
<reference evidence="2 3" key="1">
    <citation type="submission" date="2017-04" db="EMBL/GenBank/DDBJ databases">
        <authorList>
            <person name="Afonso C.L."/>
            <person name="Miller P.J."/>
            <person name="Scott M.A."/>
            <person name="Spackman E."/>
            <person name="Goraichik I."/>
            <person name="Dimitrov K.M."/>
            <person name="Suarez D.L."/>
            <person name="Swayne D.E."/>
        </authorList>
    </citation>
    <scope>NUCLEOTIDE SEQUENCE [LARGE SCALE GENOMIC DNA]</scope>
    <source>
        <strain evidence="2 3">DSM 26133</strain>
    </source>
</reference>
<dbReference type="STRING" id="692418.SAMN04488029_1517"/>
<protein>
    <submittedName>
        <fullName evidence="2">Uncharacterized protein</fullName>
    </submittedName>
</protein>
<name>A0A1W2G9K5_REIFA</name>
<evidence type="ECO:0000313" key="2">
    <source>
        <dbReference type="EMBL" id="SMD33152.1"/>
    </source>
</evidence>
<keyword evidence="3" id="KW-1185">Reference proteome</keyword>
<organism evidence="2 3">
    <name type="scientific">Reichenbachiella faecimaris</name>
    <dbReference type="NCBI Taxonomy" id="692418"/>
    <lineage>
        <taxon>Bacteria</taxon>
        <taxon>Pseudomonadati</taxon>
        <taxon>Bacteroidota</taxon>
        <taxon>Cytophagia</taxon>
        <taxon>Cytophagales</taxon>
        <taxon>Reichenbachiellaceae</taxon>
        <taxon>Reichenbachiella</taxon>
    </lineage>
</organism>
<keyword evidence="1" id="KW-1133">Transmembrane helix</keyword>